<name>A0ABU0E527_9FIRM</name>
<protein>
    <submittedName>
        <fullName evidence="1">Uncharacterized protein</fullName>
    </submittedName>
</protein>
<evidence type="ECO:0000313" key="1">
    <source>
        <dbReference type="EMBL" id="MDQ0361610.1"/>
    </source>
</evidence>
<keyword evidence="2" id="KW-1185">Reference proteome</keyword>
<accession>A0ABU0E527</accession>
<organism evidence="1 2">
    <name type="scientific">Breznakia pachnodae</name>
    <dbReference type="NCBI Taxonomy" id="265178"/>
    <lineage>
        <taxon>Bacteria</taxon>
        <taxon>Bacillati</taxon>
        <taxon>Bacillota</taxon>
        <taxon>Erysipelotrichia</taxon>
        <taxon>Erysipelotrichales</taxon>
        <taxon>Erysipelotrichaceae</taxon>
        <taxon>Breznakia</taxon>
    </lineage>
</organism>
<sequence length="275" mass="32597">MLVNNILEGKKYMKEKQMFEAVKQFLIKKVDCEAVYGEIINFDVVGLAANEINIIVEMKTSITFKVMDQALRALQYADYVYIAIPKRERWGYKYDPTELLRKLYFDRYGIGLLEVDKKCIDSKKYGYEENQERFVTVVIKPRFNRIPKRERMRRKYHPMRETFSPDAYNIRKKIQPHSHKNIGGVSGGDEEKVSAYSETMNRIKEYMSRKRIWSASDGWVTVDDILEHCETHYASPRPSVMKTLQEGWNTSWCESKKENGKRYFRFRKELEGSNT</sequence>
<dbReference type="Proteomes" id="UP001230220">
    <property type="component" value="Unassembled WGS sequence"/>
</dbReference>
<evidence type="ECO:0000313" key="2">
    <source>
        <dbReference type="Proteomes" id="UP001230220"/>
    </source>
</evidence>
<comment type="caution">
    <text evidence="1">The sequence shown here is derived from an EMBL/GenBank/DDBJ whole genome shotgun (WGS) entry which is preliminary data.</text>
</comment>
<dbReference type="RefSeq" id="WP_307408479.1">
    <property type="nucleotide sequence ID" value="NZ_JAUSUR010000004.1"/>
</dbReference>
<proteinExistence type="predicted"/>
<reference evidence="1 2" key="1">
    <citation type="submission" date="2023-07" db="EMBL/GenBank/DDBJ databases">
        <title>Genomic Encyclopedia of Type Strains, Phase IV (KMG-IV): sequencing the most valuable type-strain genomes for metagenomic binning, comparative biology and taxonomic classification.</title>
        <authorList>
            <person name="Goeker M."/>
        </authorList>
    </citation>
    <scope>NUCLEOTIDE SEQUENCE [LARGE SCALE GENOMIC DNA]</scope>
    <source>
        <strain evidence="1 2">DSM 16784</strain>
    </source>
</reference>
<gene>
    <name evidence="1" type="ORF">J2S15_002360</name>
</gene>
<dbReference type="EMBL" id="JAUSUR010000004">
    <property type="protein sequence ID" value="MDQ0361610.1"/>
    <property type="molecule type" value="Genomic_DNA"/>
</dbReference>